<reference evidence="14" key="1">
    <citation type="submission" date="2016-10" db="EMBL/GenBank/DDBJ databases">
        <authorList>
            <person name="Varghese N."/>
            <person name="Submissions S."/>
        </authorList>
    </citation>
    <scope>NUCLEOTIDE SEQUENCE [LARGE SCALE GENOMIC DNA]</scope>
    <source>
        <strain evidence="14">DSM 17616</strain>
    </source>
</reference>
<dbReference type="InterPro" id="IPR037066">
    <property type="entry name" value="Plug_dom_sf"/>
</dbReference>
<evidence type="ECO:0000256" key="7">
    <source>
        <dbReference type="ARBA" id="ARBA00023237"/>
    </source>
</evidence>
<dbReference type="CDD" id="cd01347">
    <property type="entry name" value="ligand_gated_channel"/>
    <property type="match status" value="1"/>
</dbReference>
<keyword evidence="3 8" id="KW-1134">Transmembrane beta strand</keyword>
<comment type="similarity">
    <text evidence="8 9">Belongs to the TonB-dependent receptor family.</text>
</comment>
<dbReference type="Pfam" id="PF00593">
    <property type="entry name" value="TonB_dep_Rec_b-barrel"/>
    <property type="match status" value="1"/>
</dbReference>
<dbReference type="InterPro" id="IPR039426">
    <property type="entry name" value="TonB-dep_rcpt-like"/>
</dbReference>
<dbReference type="InterPro" id="IPR036942">
    <property type="entry name" value="Beta-barrel_TonB_sf"/>
</dbReference>
<dbReference type="PANTHER" id="PTHR30069">
    <property type="entry name" value="TONB-DEPENDENT OUTER MEMBRANE RECEPTOR"/>
    <property type="match status" value="1"/>
</dbReference>
<evidence type="ECO:0000256" key="4">
    <source>
        <dbReference type="ARBA" id="ARBA00022692"/>
    </source>
</evidence>
<dbReference type="STRING" id="173990.SAMN05660691_00575"/>
<feature type="domain" description="TonB-dependent receptor-like beta-barrel" evidence="11">
    <location>
        <begin position="254"/>
        <end position="660"/>
    </location>
</feature>
<dbReference type="Pfam" id="PF07715">
    <property type="entry name" value="Plug"/>
    <property type="match status" value="1"/>
</dbReference>
<dbReference type="AlphaFoldDB" id="A0A1H6JYK8"/>
<keyword evidence="10" id="KW-0732">Signal</keyword>
<dbReference type="InterPro" id="IPR012910">
    <property type="entry name" value="Plug_dom"/>
</dbReference>
<evidence type="ECO:0000256" key="6">
    <source>
        <dbReference type="ARBA" id="ARBA00023136"/>
    </source>
</evidence>
<evidence type="ECO:0000256" key="1">
    <source>
        <dbReference type="ARBA" id="ARBA00004571"/>
    </source>
</evidence>
<keyword evidence="7 8" id="KW-0998">Cell outer membrane</keyword>
<dbReference type="EMBL" id="FNXF01000002">
    <property type="protein sequence ID" value="SEH64220.1"/>
    <property type="molecule type" value="Genomic_DNA"/>
</dbReference>
<dbReference type="PROSITE" id="PS52016">
    <property type="entry name" value="TONB_DEPENDENT_REC_3"/>
    <property type="match status" value="1"/>
</dbReference>
<evidence type="ECO:0000256" key="2">
    <source>
        <dbReference type="ARBA" id="ARBA00022448"/>
    </source>
</evidence>
<feature type="chain" id="PRO_5011645366" evidence="10">
    <location>
        <begin position="26"/>
        <end position="695"/>
    </location>
</feature>
<dbReference type="RefSeq" id="WP_092790030.1">
    <property type="nucleotide sequence ID" value="NZ_FNXF01000002.1"/>
</dbReference>
<keyword evidence="6 8" id="KW-0472">Membrane</keyword>
<accession>A0A1H6JYK8</accession>
<evidence type="ECO:0000256" key="10">
    <source>
        <dbReference type="SAM" id="SignalP"/>
    </source>
</evidence>
<gene>
    <name evidence="13" type="ORF">SAMN05660691_00575</name>
</gene>
<feature type="domain" description="TonB-dependent receptor plug" evidence="12">
    <location>
        <begin position="44"/>
        <end position="148"/>
    </location>
</feature>
<evidence type="ECO:0000256" key="5">
    <source>
        <dbReference type="ARBA" id="ARBA00023077"/>
    </source>
</evidence>
<dbReference type="GO" id="GO:0044718">
    <property type="term" value="P:siderophore transmembrane transport"/>
    <property type="evidence" value="ECO:0007669"/>
    <property type="project" value="TreeGrafter"/>
</dbReference>
<dbReference type="Proteomes" id="UP000199371">
    <property type="component" value="Unassembled WGS sequence"/>
</dbReference>
<name>A0A1H6JYK8_9GAMM</name>
<evidence type="ECO:0000313" key="13">
    <source>
        <dbReference type="EMBL" id="SEH64220.1"/>
    </source>
</evidence>
<proteinExistence type="inferred from homology"/>
<keyword evidence="2 8" id="KW-0813">Transport</keyword>
<dbReference type="InterPro" id="IPR000531">
    <property type="entry name" value="Beta-barrel_TonB"/>
</dbReference>
<keyword evidence="14" id="KW-1185">Reference proteome</keyword>
<keyword evidence="5 9" id="KW-0798">TonB box</keyword>
<dbReference type="PANTHER" id="PTHR30069:SF42">
    <property type="entry name" value="FERRIC AEROBACTIN RECEPTOR"/>
    <property type="match status" value="1"/>
</dbReference>
<dbReference type="GO" id="GO:0015344">
    <property type="term" value="F:siderophore uptake transmembrane transporter activity"/>
    <property type="evidence" value="ECO:0007669"/>
    <property type="project" value="TreeGrafter"/>
</dbReference>
<evidence type="ECO:0000256" key="9">
    <source>
        <dbReference type="RuleBase" id="RU003357"/>
    </source>
</evidence>
<protein>
    <submittedName>
        <fullName evidence="13">Iron complex outermembrane recepter protein</fullName>
    </submittedName>
</protein>
<dbReference type="GO" id="GO:0009279">
    <property type="term" value="C:cell outer membrane"/>
    <property type="evidence" value="ECO:0007669"/>
    <property type="project" value="UniProtKB-SubCell"/>
</dbReference>
<evidence type="ECO:0000259" key="12">
    <source>
        <dbReference type="Pfam" id="PF07715"/>
    </source>
</evidence>
<feature type="signal peptide" evidence="10">
    <location>
        <begin position="1"/>
        <end position="25"/>
    </location>
</feature>
<evidence type="ECO:0000313" key="14">
    <source>
        <dbReference type="Proteomes" id="UP000199371"/>
    </source>
</evidence>
<dbReference type="SUPFAM" id="SSF56935">
    <property type="entry name" value="Porins"/>
    <property type="match status" value="1"/>
</dbReference>
<evidence type="ECO:0000256" key="8">
    <source>
        <dbReference type="PROSITE-ProRule" id="PRU01360"/>
    </source>
</evidence>
<comment type="subcellular location">
    <subcellularLocation>
        <location evidence="1 8">Cell outer membrane</location>
        <topology evidence="1 8">Multi-pass membrane protein</topology>
    </subcellularLocation>
</comment>
<organism evidence="13 14">
    <name type="scientific">Rheinheimera pacifica</name>
    <dbReference type="NCBI Taxonomy" id="173990"/>
    <lineage>
        <taxon>Bacteria</taxon>
        <taxon>Pseudomonadati</taxon>
        <taxon>Pseudomonadota</taxon>
        <taxon>Gammaproteobacteria</taxon>
        <taxon>Chromatiales</taxon>
        <taxon>Chromatiaceae</taxon>
        <taxon>Rheinheimera</taxon>
    </lineage>
</organism>
<dbReference type="OrthoDB" id="8670144at2"/>
<evidence type="ECO:0000256" key="3">
    <source>
        <dbReference type="ARBA" id="ARBA00022452"/>
    </source>
</evidence>
<dbReference type="Gene3D" id="2.40.170.20">
    <property type="entry name" value="TonB-dependent receptor, beta-barrel domain"/>
    <property type="match status" value="1"/>
</dbReference>
<evidence type="ECO:0000259" key="11">
    <source>
        <dbReference type="Pfam" id="PF00593"/>
    </source>
</evidence>
<dbReference type="Gene3D" id="2.170.130.10">
    <property type="entry name" value="TonB-dependent receptor, plug domain"/>
    <property type="match status" value="1"/>
</dbReference>
<keyword evidence="4 8" id="KW-0812">Transmembrane</keyword>
<sequence length="695" mass="76064">MSALPRFTPSRLALALLLCSPLLQANDDAIEHIQVSATRSSAPVSTVPATITVITQEQIASQLAFTQDISAILGNLLPGFSPSRQKLTSAGETLRGREPLYMIDGVPQSNPLRNGSRDGKTIDPAMIERIEVIRGANAIQGMGASGGIINIITKSAADNRHQLSAGFTAPTAGGSDSQSYKASYLHSYQQQGFAVVAGVAASNTGMYRDGNGKLIGVDGTQGDTMDSRSIDVFIKTRQQLSATETLQLMVNHYKLRGNGDYVQVPGNVAQGVAATSVRGETEGKAPQNKITTASLDYTNQAVLGGSLSWQLFLQDFAALYGGGRFAAFQDPAYGENLYDQSQNKSTKYGSRLTWFKPNLALSALDLSTGVDWLQDKTYQELALTGRNWVPEAKFNNIAPFAQLRYSAVPDWTFSVGGRYEYGKLKVADFTTLASYNSTFVEGGEPDFNELLTNAGVVWQFHPNVRLYGSYSEGFSMPDVGRVLRDINTPGLSVDSFLTLQPVISDNLELGVEFSFDNWQLRASAYRSDSDLGSRLEPDADGIYSVMREKTEIDGIEAEGQYYFSSDSQLGFSYARTNGRFDSDNDGKVDTDLGGVNIAPERLNLYWQQQWLPALSSRLQANILFSHRLNTAEQFNGYTTLDLSSNYDTAYGRWTLGIENLTDKQYFTYYAQSTPANARYFAGIGRTLNLSWSHSF</sequence>